<evidence type="ECO:0000313" key="2">
    <source>
        <dbReference type="Proteomes" id="UP001194468"/>
    </source>
</evidence>
<evidence type="ECO:0000313" key="1">
    <source>
        <dbReference type="EMBL" id="KAF8435963.1"/>
    </source>
</evidence>
<reference evidence="1" key="1">
    <citation type="submission" date="2019-10" db="EMBL/GenBank/DDBJ databases">
        <authorList>
            <consortium name="DOE Joint Genome Institute"/>
            <person name="Kuo A."/>
            <person name="Miyauchi S."/>
            <person name="Kiss E."/>
            <person name="Drula E."/>
            <person name="Kohler A."/>
            <person name="Sanchez-Garcia M."/>
            <person name="Andreopoulos B."/>
            <person name="Barry K.W."/>
            <person name="Bonito G."/>
            <person name="Buee M."/>
            <person name="Carver A."/>
            <person name="Chen C."/>
            <person name="Cichocki N."/>
            <person name="Clum A."/>
            <person name="Culley D."/>
            <person name="Crous P.W."/>
            <person name="Fauchery L."/>
            <person name="Girlanda M."/>
            <person name="Hayes R."/>
            <person name="Keri Z."/>
            <person name="LaButti K."/>
            <person name="Lipzen A."/>
            <person name="Lombard V."/>
            <person name="Magnuson J."/>
            <person name="Maillard F."/>
            <person name="Morin E."/>
            <person name="Murat C."/>
            <person name="Nolan M."/>
            <person name="Ohm R."/>
            <person name="Pangilinan J."/>
            <person name="Pereira M."/>
            <person name="Perotto S."/>
            <person name="Peter M."/>
            <person name="Riley R."/>
            <person name="Sitrit Y."/>
            <person name="Stielow B."/>
            <person name="Szollosi G."/>
            <person name="Zifcakova L."/>
            <person name="Stursova M."/>
            <person name="Spatafora J.W."/>
            <person name="Tedersoo L."/>
            <person name="Vaario L.-M."/>
            <person name="Yamada A."/>
            <person name="Yan M."/>
            <person name="Wang P."/>
            <person name="Xu J."/>
            <person name="Bruns T."/>
            <person name="Baldrian P."/>
            <person name="Vilgalys R."/>
            <person name="Henrissat B."/>
            <person name="Grigoriev I.V."/>
            <person name="Hibbett D."/>
            <person name="Nagy L.G."/>
            <person name="Martin F.M."/>
        </authorList>
    </citation>
    <scope>NUCLEOTIDE SEQUENCE</scope>
    <source>
        <strain evidence="1">BED1</strain>
    </source>
</reference>
<reference evidence="1" key="2">
    <citation type="journal article" date="2020" name="Nat. Commun.">
        <title>Large-scale genome sequencing of mycorrhizal fungi provides insights into the early evolution of symbiotic traits.</title>
        <authorList>
            <person name="Miyauchi S."/>
            <person name="Kiss E."/>
            <person name="Kuo A."/>
            <person name="Drula E."/>
            <person name="Kohler A."/>
            <person name="Sanchez-Garcia M."/>
            <person name="Morin E."/>
            <person name="Andreopoulos B."/>
            <person name="Barry K.W."/>
            <person name="Bonito G."/>
            <person name="Buee M."/>
            <person name="Carver A."/>
            <person name="Chen C."/>
            <person name="Cichocki N."/>
            <person name="Clum A."/>
            <person name="Culley D."/>
            <person name="Crous P.W."/>
            <person name="Fauchery L."/>
            <person name="Girlanda M."/>
            <person name="Hayes R.D."/>
            <person name="Keri Z."/>
            <person name="LaButti K."/>
            <person name="Lipzen A."/>
            <person name="Lombard V."/>
            <person name="Magnuson J."/>
            <person name="Maillard F."/>
            <person name="Murat C."/>
            <person name="Nolan M."/>
            <person name="Ohm R.A."/>
            <person name="Pangilinan J."/>
            <person name="Pereira M.F."/>
            <person name="Perotto S."/>
            <person name="Peter M."/>
            <person name="Pfister S."/>
            <person name="Riley R."/>
            <person name="Sitrit Y."/>
            <person name="Stielow J.B."/>
            <person name="Szollosi G."/>
            <person name="Zifcakova L."/>
            <person name="Stursova M."/>
            <person name="Spatafora J.W."/>
            <person name="Tedersoo L."/>
            <person name="Vaario L.M."/>
            <person name="Yamada A."/>
            <person name="Yan M."/>
            <person name="Wang P."/>
            <person name="Xu J."/>
            <person name="Bruns T."/>
            <person name="Baldrian P."/>
            <person name="Vilgalys R."/>
            <person name="Dunand C."/>
            <person name="Henrissat B."/>
            <person name="Grigoriev I.V."/>
            <person name="Hibbett D."/>
            <person name="Nagy L.G."/>
            <person name="Martin F.M."/>
        </authorList>
    </citation>
    <scope>NUCLEOTIDE SEQUENCE</scope>
    <source>
        <strain evidence="1">BED1</strain>
    </source>
</reference>
<protein>
    <submittedName>
        <fullName evidence="1">Uncharacterized protein</fullName>
    </submittedName>
</protein>
<keyword evidence="2" id="KW-1185">Reference proteome</keyword>
<name>A0AAD4BNT4_BOLED</name>
<sequence>MVWVSNRCQKTIHVSITNQNGRSEIEAYTILPQSKEDECYGKNHWNRSGQETVTLHREGGKGQLLNVGPSDFVRGDTPRRGYASFSDQVTLYGGRCVTVMTANTIPLCLGLEANNLIRDKEMKVRPSNVSCINDFFPLTRVSERKMVWVSNRCAKDIYVSITNQNGGSAEAYTILPQSKENECYGKNHWYRAGQETLTLLREGGKEQLLNHVGPSDFIRVYSDVVIGDKPRRGYGSYSDQVTCVTVMTLQHHCIFDGLRRTTDVTFTSILVVNCRRVSTSLATKTLPDERLLVPSL</sequence>
<dbReference type="AlphaFoldDB" id="A0AAD4BNT4"/>
<gene>
    <name evidence="1" type="ORF">L210DRAFT_3632151</name>
</gene>
<comment type="caution">
    <text evidence="1">The sequence shown here is derived from an EMBL/GenBank/DDBJ whole genome shotgun (WGS) entry which is preliminary data.</text>
</comment>
<organism evidence="1 2">
    <name type="scientific">Boletus edulis BED1</name>
    <dbReference type="NCBI Taxonomy" id="1328754"/>
    <lineage>
        <taxon>Eukaryota</taxon>
        <taxon>Fungi</taxon>
        <taxon>Dikarya</taxon>
        <taxon>Basidiomycota</taxon>
        <taxon>Agaricomycotina</taxon>
        <taxon>Agaricomycetes</taxon>
        <taxon>Agaricomycetidae</taxon>
        <taxon>Boletales</taxon>
        <taxon>Boletineae</taxon>
        <taxon>Boletaceae</taxon>
        <taxon>Boletoideae</taxon>
        <taxon>Boletus</taxon>
    </lineage>
</organism>
<accession>A0AAD4BNT4</accession>
<dbReference type="Proteomes" id="UP001194468">
    <property type="component" value="Unassembled WGS sequence"/>
</dbReference>
<dbReference type="EMBL" id="WHUW01000023">
    <property type="protein sequence ID" value="KAF8435963.1"/>
    <property type="molecule type" value="Genomic_DNA"/>
</dbReference>
<proteinExistence type="predicted"/>